<dbReference type="Gene3D" id="2.60.40.10">
    <property type="entry name" value="Immunoglobulins"/>
    <property type="match status" value="1"/>
</dbReference>
<gene>
    <name evidence="5" type="ORF">F4557_005896</name>
    <name evidence="4" type="ORF">GCM10009546_64890</name>
</gene>
<dbReference type="PROSITE" id="PS50853">
    <property type="entry name" value="FN3"/>
    <property type="match status" value="1"/>
</dbReference>
<keyword evidence="1" id="KW-0326">Glycosidase</keyword>
<dbReference type="GO" id="GO:0000272">
    <property type="term" value="P:polysaccharide catabolic process"/>
    <property type="evidence" value="ECO:0007669"/>
    <property type="project" value="UniProtKB-KW"/>
</dbReference>
<keyword evidence="7" id="KW-1185">Reference proteome</keyword>
<reference evidence="4" key="1">
    <citation type="journal article" date="2014" name="Int. J. Syst. Evol. Microbiol.">
        <title>Complete genome of a new Firmicutes species belonging to the dominant human colonic microbiota ('Ruminococcus bicirculans') reveals two chromosomes and a selective capacity to utilize plant glucans.</title>
        <authorList>
            <consortium name="NISC Comparative Sequencing Program"/>
            <person name="Wegmann U."/>
            <person name="Louis P."/>
            <person name="Goesmann A."/>
            <person name="Henrissat B."/>
            <person name="Duncan S.H."/>
            <person name="Flint H.J."/>
        </authorList>
    </citation>
    <scope>NUCLEOTIDE SEQUENCE</scope>
    <source>
        <strain evidence="4">JCM 10667</strain>
    </source>
</reference>
<keyword evidence="2" id="KW-0624">Polysaccharide degradation</keyword>
<dbReference type="CDD" id="cd00063">
    <property type="entry name" value="FN3"/>
    <property type="match status" value="1"/>
</dbReference>
<evidence type="ECO:0000259" key="3">
    <source>
        <dbReference type="PROSITE" id="PS50853"/>
    </source>
</evidence>
<dbReference type="Gene3D" id="3.40.570.10">
    <property type="entry name" value="Extracellular Endonuclease, subunit A"/>
    <property type="match status" value="1"/>
</dbReference>
<dbReference type="Proteomes" id="UP001501427">
    <property type="component" value="Unassembled WGS sequence"/>
</dbReference>
<evidence type="ECO:0000256" key="2">
    <source>
        <dbReference type="ARBA" id="ARBA00023326"/>
    </source>
</evidence>
<organism evidence="5 6">
    <name type="scientific">Actinomadura livida</name>
    <dbReference type="NCBI Taxonomy" id="79909"/>
    <lineage>
        <taxon>Bacteria</taxon>
        <taxon>Bacillati</taxon>
        <taxon>Actinomycetota</taxon>
        <taxon>Actinomycetes</taxon>
        <taxon>Streptosporangiales</taxon>
        <taxon>Thermomonosporaceae</taxon>
        <taxon>Actinomadura</taxon>
    </lineage>
</organism>
<dbReference type="Pfam" id="PF00041">
    <property type="entry name" value="fn3"/>
    <property type="match status" value="1"/>
</dbReference>
<feature type="domain" description="Fibronectin type-III" evidence="3">
    <location>
        <begin position="133"/>
        <end position="230"/>
    </location>
</feature>
<dbReference type="AlphaFoldDB" id="A0A7W7II04"/>
<evidence type="ECO:0000313" key="7">
    <source>
        <dbReference type="Proteomes" id="UP001501427"/>
    </source>
</evidence>
<name>A0A7W7II04_9ACTN</name>
<accession>A0A7W7II04</accession>
<protein>
    <recommendedName>
        <fullName evidence="3">Fibronectin type-III domain-containing protein</fullName>
    </recommendedName>
</protein>
<dbReference type="InterPro" id="IPR036116">
    <property type="entry name" value="FN3_sf"/>
</dbReference>
<dbReference type="EMBL" id="JACHMV010000001">
    <property type="protein sequence ID" value="MBB4777478.1"/>
    <property type="molecule type" value="Genomic_DNA"/>
</dbReference>
<reference evidence="4" key="4">
    <citation type="submission" date="2023-12" db="EMBL/GenBank/DDBJ databases">
        <authorList>
            <person name="Sun Q."/>
            <person name="Inoue M."/>
        </authorList>
    </citation>
    <scope>NUCLEOTIDE SEQUENCE</scope>
    <source>
        <strain evidence="4">JCM 10667</strain>
    </source>
</reference>
<reference evidence="7" key="2">
    <citation type="journal article" date="2019" name="Int. J. Syst. Evol. Microbiol.">
        <title>The Global Catalogue of Microorganisms (GCM) 10K type strain sequencing project: providing services to taxonomists for standard genome sequencing and annotation.</title>
        <authorList>
            <consortium name="The Broad Institute Genomics Platform"/>
            <consortium name="The Broad Institute Genome Sequencing Center for Infectious Disease"/>
            <person name="Wu L."/>
            <person name="Ma J."/>
        </authorList>
    </citation>
    <scope>NUCLEOTIDE SEQUENCE [LARGE SCALE GENOMIC DNA]</scope>
    <source>
        <strain evidence="7">JCM 10667</strain>
    </source>
</reference>
<dbReference type="Proteomes" id="UP000549343">
    <property type="component" value="Unassembled WGS sequence"/>
</dbReference>
<dbReference type="SMART" id="SM00060">
    <property type="entry name" value="FN3"/>
    <property type="match status" value="1"/>
</dbReference>
<sequence length="834" mass="88147">MALEADVNADPWWKVSAGAVVRDCVAWSSECTPLEASKGFSVVLRSADGPFRGISLKPARARTQRGEPVDFDVVTHNASEGPVTWSVVDGPGSIDDQGVFVSDTEGTAVVRAVRQGGVDDPDAEAVVVVGPGRPGAPVNVTAKPGPLSVLVSWQPHPDTLVGIERYAIHAVPLNPAEAYETIGYTLAADRSYRLPELKAGVAYAVHVIAISTDGYGPPSASVTVTPTAGIEPVGDAVNMAVDAAGHPDETNYAGAHDVYTGGGGIGVSGDGRHVFFTTVAGSNLVPAEARDPSSSALYLLRKDTVTGRIDLASRAADGATPQPLGSPTFFVSRDGSQAAFISAPDGAYAGDVLVHDLSSQRTWTAAASTESSFPLTLNGLSGDGETVLVNTWHPSGSVLSGLRKGQLVNRDGTAHLIYQCGQEYNMGLGACYSDDRYDYPHHSTMRMAANGEIVAWVTEHLSSSDPEEQFTQHLRTYDLASGDTAIQLTVDYSANNYMRLSRPSMSGDGLTIGYTLEYLPLDASRTIAEAYVKKISAGFGERGQLAGWGGMTSMSADGRFVGTSKRSAGDTESSNRIYDLDADARIPVKGLAVALSSDATAGVSSEKCQPDDCTNAVWYQRYKVPGRHGGLARCNNPDYGYVGQHGRRTGIRVKLCPGLTEGSDAGRGITPPGWPIADPDSQLNVPATLPTRNQQVTNSDGKLVWLFQRGHLLGRQLGGSGTTPSNIVSQFATSNNLLQRPVENQIKSALDAGGGEEFYYYVTPVYSDRPSATEPRPSIVGPDGWPDALPSLEYPMPNKIHIVARGSEGFFLDACVINTNDEGASVIYDDPCTS</sequence>
<evidence type="ECO:0000256" key="1">
    <source>
        <dbReference type="ARBA" id="ARBA00023295"/>
    </source>
</evidence>
<dbReference type="InterPro" id="IPR044927">
    <property type="entry name" value="Endonuclea_NS_2"/>
</dbReference>
<evidence type="ECO:0000313" key="4">
    <source>
        <dbReference type="EMBL" id="GAA0593650.1"/>
    </source>
</evidence>
<keyword evidence="1" id="KW-0378">Hydrolase</keyword>
<dbReference type="EMBL" id="BAAAHD010000078">
    <property type="protein sequence ID" value="GAA0593650.1"/>
    <property type="molecule type" value="Genomic_DNA"/>
</dbReference>
<dbReference type="InterPro" id="IPR044929">
    <property type="entry name" value="DNA/RNA_non-sp_Endonuclease_sf"/>
</dbReference>
<reference evidence="5 6" key="3">
    <citation type="submission" date="2020-08" db="EMBL/GenBank/DDBJ databases">
        <title>Sequencing the genomes of 1000 actinobacteria strains.</title>
        <authorList>
            <person name="Klenk H.-P."/>
        </authorList>
    </citation>
    <scope>NUCLEOTIDE SEQUENCE [LARGE SCALE GENOMIC DNA]</scope>
    <source>
        <strain evidence="5 6">DSM 44772</strain>
    </source>
</reference>
<dbReference type="SUPFAM" id="SSF49265">
    <property type="entry name" value="Fibronectin type III"/>
    <property type="match status" value="1"/>
</dbReference>
<dbReference type="GO" id="GO:0016798">
    <property type="term" value="F:hydrolase activity, acting on glycosyl bonds"/>
    <property type="evidence" value="ECO:0007669"/>
    <property type="project" value="UniProtKB-KW"/>
</dbReference>
<dbReference type="RefSeq" id="WP_184887942.1">
    <property type="nucleotide sequence ID" value="NZ_BAAAHD010000078.1"/>
</dbReference>
<proteinExistence type="predicted"/>
<evidence type="ECO:0000313" key="5">
    <source>
        <dbReference type="EMBL" id="MBB4777478.1"/>
    </source>
</evidence>
<dbReference type="InterPro" id="IPR013783">
    <property type="entry name" value="Ig-like_fold"/>
</dbReference>
<keyword evidence="2" id="KW-0119">Carbohydrate metabolism</keyword>
<dbReference type="Pfam" id="PF13930">
    <property type="entry name" value="Endonuclea_NS_2"/>
    <property type="match status" value="1"/>
</dbReference>
<comment type="caution">
    <text evidence="5">The sequence shown here is derived from an EMBL/GenBank/DDBJ whole genome shotgun (WGS) entry which is preliminary data.</text>
</comment>
<dbReference type="InterPro" id="IPR003961">
    <property type="entry name" value="FN3_dom"/>
</dbReference>
<evidence type="ECO:0000313" key="6">
    <source>
        <dbReference type="Proteomes" id="UP000549343"/>
    </source>
</evidence>